<organism evidence="6 7">
    <name type="scientific">Mycobacterium pinniadriaticum</name>
    <dbReference type="NCBI Taxonomy" id="2994102"/>
    <lineage>
        <taxon>Bacteria</taxon>
        <taxon>Bacillati</taxon>
        <taxon>Actinomycetota</taxon>
        <taxon>Actinomycetes</taxon>
        <taxon>Mycobacteriales</taxon>
        <taxon>Mycobacteriaceae</taxon>
        <taxon>Mycobacterium</taxon>
    </lineage>
</organism>
<protein>
    <submittedName>
        <fullName evidence="6">MerR family transcriptional regulator</fullName>
    </submittedName>
</protein>
<dbReference type="RefSeq" id="WP_265995279.1">
    <property type="nucleotide sequence ID" value="NZ_JAPJDN010000003.1"/>
</dbReference>
<dbReference type="Proteomes" id="UP001300745">
    <property type="component" value="Unassembled WGS sequence"/>
</dbReference>
<keyword evidence="1" id="KW-0678">Repressor</keyword>
<dbReference type="EMBL" id="JAPJDO010000003">
    <property type="protein sequence ID" value="MCX2935891.1"/>
    <property type="molecule type" value="Genomic_DNA"/>
</dbReference>
<dbReference type="PROSITE" id="PS50937">
    <property type="entry name" value="HTH_MERR_2"/>
    <property type="match status" value="1"/>
</dbReference>
<proteinExistence type="predicted"/>
<gene>
    <name evidence="6" type="ORF">ORI27_04220</name>
</gene>
<dbReference type="Pfam" id="PF13411">
    <property type="entry name" value="MerR_1"/>
    <property type="match status" value="1"/>
</dbReference>
<dbReference type="InterPro" id="IPR000551">
    <property type="entry name" value="MerR-type_HTH_dom"/>
</dbReference>
<name>A0ABT3S8R5_9MYCO</name>
<keyword evidence="7" id="KW-1185">Reference proteome</keyword>
<evidence type="ECO:0000313" key="7">
    <source>
        <dbReference type="Proteomes" id="UP001300745"/>
    </source>
</evidence>
<dbReference type="Gene3D" id="1.10.1660.10">
    <property type="match status" value="1"/>
</dbReference>
<evidence type="ECO:0000256" key="2">
    <source>
        <dbReference type="ARBA" id="ARBA00023015"/>
    </source>
</evidence>
<dbReference type="InterPro" id="IPR047057">
    <property type="entry name" value="MerR_fam"/>
</dbReference>
<reference evidence="6 7" key="1">
    <citation type="submission" date="2022-11" db="EMBL/GenBank/DDBJ databases">
        <title>Mycobacterium sp. nov.</title>
        <authorList>
            <person name="Papic B."/>
            <person name="Spicic S."/>
            <person name="Duvnjak S."/>
        </authorList>
    </citation>
    <scope>NUCLEOTIDE SEQUENCE [LARGE SCALE GENOMIC DNA]</scope>
    <source>
        <strain evidence="6 7">CVI_P4</strain>
    </source>
</reference>
<evidence type="ECO:0000259" key="5">
    <source>
        <dbReference type="PROSITE" id="PS50937"/>
    </source>
</evidence>
<dbReference type="SUPFAM" id="SSF46955">
    <property type="entry name" value="Putative DNA-binding domain"/>
    <property type="match status" value="1"/>
</dbReference>
<dbReference type="InterPro" id="IPR009061">
    <property type="entry name" value="DNA-bd_dom_put_sf"/>
</dbReference>
<keyword evidence="2" id="KW-0805">Transcription regulation</keyword>
<sequence>MVKPGASMQISELEARTGVGRHALRYYERRGLLGDVPRSPGNYREYPESLVDDVKLLRSMQSMGFSLAEIRQVLGGVRASDIDCADAARLLAEKRARVDEQINGLREVSRRLAREQKRLEASARRHGIALR</sequence>
<evidence type="ECO:0000256" key="4">
    <source>
        <dbReference type="ARBA" id="ARBA00023163"/>
    </source>
</evidence>
<comment type="caution">
    <text evidence="6">The sequence shown here is derived from an EMBL/GenBank/DDBJ whole genome shotgun (WGS) entry which is preliminary data.</text>
</comment>
<keyword evidence="3" id="KW-0238">DNA-binding</keyword>
<dbReference type="SMART" id="SM00422">
    <property type="entry name" value="HTH_MERR"/>
    <property type="match status" value="1"/>
</dbReference>
<keyword evidence="4" id="KW-0804">Transcription</keyword>
<evidence type="ECO:0000256" key="1">
    <source>
        <dbReference type="ARBA" id="ARBA00022491"/>
    </source>
</evidence>
<dbReference type="PANTHER" id="PTHR30204:SF69">
    <property type="entry name" value="MERR-FAMILY TRANSCRIPTIONAL REGULATOR"/>
    <property type="match status" value="1"/>
</dbReference>
<evidence type="ECO:0000313" key="6">
    <source>
        <dbReference type="EMBL" id="MCX2935891.1"/>
    </source>
</evidence>
<feature type="domain" description="HTH merR-type" evidence="5">
    <location>
        <begin position="7"/>
        <end position="76"/>
    </location>
</feature>
<accession>A0ABT3S8R5</accession>
<evidence type="ECO:0000256" key="3">
    <source>
        <dbReference type="ARBA" id="ARBA00023125"/>
    </source>
</evidence>
<dbReference type="PRINTS" id="PR00040">
    <property type="entry name" value="HTHMERR"/>
</dbReference>
<dbReference type="PANTHER" id="PTHR30204">
    <property type="entry name" value="REDOX-CYCLING DRUG-SENSING TRANSCRIPTIONAL ACTIVATOR SOXR"/>
    <property type="match status" value="1"/>
</dbReference>